<reference evidence="2" key="1">
    <citation type="journal article" date="2020" name="Microb. Genom.">
        <title>Genetic diversity of clinical and environmental Mucorales isolates obtained from an investigation of mucormycosis cases among solid organ transplant recipients.</title>
        <authorList>
            <person name="Nguyen M.H."/>
            <person name="Kaul D."/>
            <person name="Muto C."/>
            <person name="Cheng S.J."/>
            <person name="Richter R.A."/>
            <person name="Bruno V.M."/>
            <person name="Liu G."/>
            <person name="Beyhan S."/>
            <person name="Sundermann A.J."/>
            <person name="Mounaud S."/>
            <person name="Pasculle A.W."/>
            <person name="Nierman W.C."/>
            <person name="Driscoll E."/>
            <person name="Cumbie R."/>
            <person name="Clancy C.J."/>
            <person name="Dupont C.L."/>
        </authorList>
    </citation>
    <scope>NUCLEOTIDE SEQUENCE</scope>
    <source>
        <strain evidence="2">GL16</strain>
    </source>
</reference>
<evidence type="ECO:0000313" key="2">
    <source>
        <dbReference type="EMBL" id="KAG1528498.1"/>
    </source>
</evidence>
<dbReference type="EMBL" id="JAANIT010008793">
    <property type="protein sequence ID" value="KAG1528498.1"/>
    <property type="molecule type" value="Genomic_DNA"/>
</dbReference>
<protein>
    <submittedName>
        <fullName evidence="2">Uncharacterized protein</fullName>
    </submittedName>
</protein>
<feature type="region of interest" description="Disordered" evidence="1">
    <location>
        <begin position="75"/>
        <end position="94"/>
    </location>
</feature>
<gene>
    <name evidence="2" type="ORF">G6F51_014255</name>
</gene>
<comment type="caution">
    <text evidence="2">The sequence shown here is derived from an EMBL/GenBank/DDBJ whole genome shotgun (WGS) entry which is preliminary data.</text>
</comment>
<accession>A0A9P7BYN0</accession>
<evidence type="ECO:0000256" key="1">
    <source>
        <dbReference type="SAM" id="MobiDB-lite"/>
    </source>
</evidence>
<evidence type="ECO:0000313" key="3">
    <source>
        <dbReference type="Proteomes" id="UP000717996"/>
    </source>
</evidence>
<organism evidence="2 3">
    <name type="scientific">Rhizopus oryzae</name>
    <name type="common">Mucormycosis agent</name>
    <name type="synonym">Rhizopus arrhizus var. delemar</name>
    <dbReference type="NCBI Taxonomy" id="64495"/>
    <lineage>
        <taxon>Eukaryota</taxon>
        <taxon>Fungi</taxon>
        <taxon>Fungi incertae sedis</taxon>
        <taxon>Mucoromycota</taxon>
        <taxon>Mucoromycotina</taxon>
        <taxon>Mucoromycetes</taxon>
        <taxon>Mucorales</taxon>
        <taxon>Mucorineae</taxon>
        <taxon>Rhizopodaceae</taxon>
        <taxon>Rhizopus</taxon>
    </lineage>
</organism>
<sequence>MRAISIDKVNNIKSLLMSTKSNSKIVKQARVSRTTVQKYRVALPVVRNVNKAGGKSLIGERLISLCQATKAFAKSSKHQEATSMGRRTQGLDRG</sequence>
<name>A0A9P7BYN0_RHIOR</name>
<proteinExistence type="predicted"/>
<dbReference type="Proteomes" id="UP000717996">
    <property type="component" value="Unassembled WGS sequence"/>
</dbReference>
<dbReference type="AlphaFoldDB" id="A0A9P7BYN0"/>